<name>A0A1C7M4F0_GRIFR</name>
<dbReference type="AlphaFoldDB" id="A0A1C7M4F0"/>
<keyword evidence="1" id="KW-0472">Membrane</keyword>
<keyword evidence="1" id="KW-0812">Transmembrane</keyword>
<organism evidence="2 3">
    <name type="scientific">Grifola frondosa</name>
    <name type="common">Maitake</name>
    <name type="synonym">Polyporus frondosus</name>
    <dbReference type="NCBI Taxonomy" id="5627"/>
    <lineage>
        <taxon>Eukaryota</taxon>
        <taxon>Fungi</taxon>
        <taxon>Dikarya</taxon>
        <taxon>Basidiomycota</taxon>
        <taxon>Agaricomycotina</taxon>
        <taxon>Agaricomycetes</taxon>
        <taxon>Polyporales</taxon>
        <taxon>Grifolaceae</taxon>
        <taxon>Grifola</taxon>
    </lineage>
</organism>
<sequence>MPQHKAHYCQRGLHQLSTNTDPHLLCNRVSSELAAANFPSGVDTHTRSVDFHGNILTMPLTSRRRRMSDIVADNTPFYFLFELAHPFILFIAFYLNAGPWIPEAGRLLLRLSILSPLLSLQAYSL</sequence>
<evidence type="ECO:0000256" key="1">
    <source>
        <dbReference type="SAM" id="Phobius"/>
    </source>
</evidence>
<proteinExistence type="predicted"/>
<dbReference type="Proteomes" id="UP000092993">
    <property type="component" value="Unassembled WGS sequence"/>
</dbReference>
<comment type="caution">
    <text evidence="2">The sequence shown here is derived from an EMBL/GenBank/DDBJ whole genome shotgun (WGS) entry which is preliminary data.</text>
</comment>
<keyword evidence="1" id="KW-1133">Transmembrane helix</keyword>
<accession>A0A1C7M4F0</accession>
<dbReference type="EMBL" id="LUGG01000010">
    <property type="protein sequence ID" value="OBZ71863.1"/>
    <property type="molecule type" value="Genomic_DNA"/>
</dbReference>
<keyword evidence="3" id="KW-1185">Reference proteome</keyword>
<protein>
    <submittedName>
        <fullName evidence="2">Uncharacterized protein</fullName>
    </submittedName>
</protein>
<reference evidence="2 3" key="1">
    <citation type="submission" date="2016-03" db="EMBL/GenBank/DDBJ databases">
        <title>Whole genome sequencing of Grifola frondosa 9006-11.</title>
        <authorList>
            <person name="Min B."/>
            <person name="Park H."/>
            <person name="Kim J.-G."/>
            <person name="Cho H."/>
            <person name="Oh Y.-L."/>
            <person name="Kong W.-S."/>
            <person name="Choi I.-G."/>
        </authorList>
    </citation>
    <scope>NUCLEOTIDE SEQUENCE [LARGE SCALE GENOMIC DNA]</scope>
    <source>
        <strain evidence="2 3">9006-11</strain>
    </source>
</reference>
<evidence type="ECO:0000313" key="2">
    <source>
        <dbReference type="EMBL" id="OBZ71863.1"/>
    </source>
</evidence>
<evidence type="ECO:0000313" key="3">
    <source>
        <dbReference type="Proteomes" id="UP000092993"/>
    </source>
</evidence>
<gene>
    <name evidence="2" type="ORF">A0H81_08239</name>
</gene>
<feature type="transmembrane region" description="Helical" evidence="1">
    <location>
        <begin position="77"/>
        <end position="95"/>
    </location>
</feature>